<organism evidence="1 2">
    <name type="scientific">Haloarcula onubensis</name>
    <dbReference type="NCBI Taxonomy" id="2950539"/>
    <lineage>
        <taxon>Archaea</taxon>
        <taxon>Methanobacteriati</taxon>
        <taxon>Methanobacteriota</taxon>
        <taxon>Stenosarchaea group</taxon>
        <taxon>Halobacteria</taxon>
        <taxon>Halobacteriales</taxon>
        <taxon>Haloarculaceae</taxon>
        <taxon>Haloarcula</taxon>
    </lineage>
</organism>
<gene>
    <name evidence="1" type="ORF">NDI86_05400</name>
</gene>
<dbReference type="Proteomes" id="UP001268864">
    <property type="component" value="Unassembled WGS sequence"/>
</dbReference>
<evidence type="ECO:0008006" key="3">
    <source>
        <dbReference type="Google" id="ProtNLM"/>
    </source>
</evidence>
<accession>A0ABU2FMN4</accession>
<dbReference type="EMBL" id="JAMQOS010000001">
    <property type="protein sequence ID" value="MDS0281552.1"/>
    <property type="molecule type" value="Genomic_DNA"/>
</dbReference>
<evidence type="ECO:0000313" key="2">
    <source>
        <dbReference type="Proteomes" id="UP001268864"/>
    </source>
</evidence>
<sequence length="163" mass="17319">MTHRRAVVPAVVGVVVLTAVAFGPLVSGLSLASETGPDISNGGSLSIDSVEFPHDGTIEPASYGAANAYLTVPPATVRFASIRGNPMLVYKLRVTELGYSVSTTHFLDAADHGPTYEATIDPMTVDDSQFQRRQYAAELSVVVRDSDGRRVAASRNVTVRVVE</sequence>
<dbReference type="RefSeq" id="WP_310899387.1">
    <property type="nucleotide sequence ID" value="NZ_JAMQOS010000001.1"/>
</dbReference>
<reference evidence="1 2" key="1">
    <citation type="submission" date="2022-06" db="EMBL/GenBank/DDBJ databases">
        <title>Halomicroarcula sp. a new haloarchaeum isolate from saline soil.</title>
        <authorList>
            <person name="Strakova D."/>
            <person name="Galisteo C."/>
            <person name="Sanchez-Porro C."/>
            <person name="Ventosa A."/>
        </authorList>
    </citation>
    <scope>NUCLEOTIDE SEQUENCE [LARGE SCALE GENOMIC DNA]</scope>
    <source>
        <strain evidence="1 2">S3CR25-11</strain>
    </source>
</reference>
<comment type="caution">
    <text evidence="1">The sequence shown here is derived from an EMBL/GenBank/DDBJ whole genome shotgun (WGS) entry which is preliminary data.</text>
</comment>
<protein>
    <recommendedName>
        <fullName evidence="3">DUF1102 domain-containing protein</fullName>
    </recommendedName>
</protein>
<proteinExistence type="predicted"/>
<keyword evidence="2" id="KW-1185">Reference proteome</keyword>
<evidence type="ECO:0000313" key="1">
    <source>
        <dbReference type="EMBL" id="MDS0281552.1"/>
    </source>
</evidence>
<name>A0ABU2FMN4_9EURY</name>